<evidence type="ECO:0000313" key="1">
    <source>
        <dbReference type="EnsemblMetazoa" id="SMAR015301-PA"/>
    </source>
</evidence>
<sequence length="84" mass="9710">MKNFNMTFRQMGPSSLNDCFLSVVNGGNSRLPETVVVSRLMTTRWEMERWENVLKWVWSGGEGGGKGETRACHRRKKSLIYKIE</sequence>
<protein>
    <submittedName>
        <fullName evidence="1">Uncharacterized protein</fullName>
    </submittedName>
</protein>
<dbReference type="Proteomes" id="UP000014500">
    <property type="component" value="Unassembled WGS sequence"/>
</dbReference>
<dbReference type="EMBL" id="JH431446">
    <property type="status" value="NOT_ANNOTATED_CDS"/>
    <property type="molecule type" value="Genomic_DNA"/>
</dbReference>
<dbReference type="EnsemblMetazoa" id="SMAR015301-RA">
    <property type="protein sequence ID" value="SMAR015301-PA"/>
    <property type="gene ID" value="SMAR015301"/>
</dbReference>
<dbReference type="HOGENOM" id="CLU_2530324_0_0_1"/>
<name>T1JN72_STRMM</name>
<dbReference type="AlphaFoldDB" id="T1JN72"/>
<organism evidence="1 2">
    <name type="scientific">Strigamia maritima</name>
    <name type="common">European centipede</name>
    <name type="synonym">Geophilus maritimus</name>
    <dbReference type="NCBI Taxonomy" id="126957"/>
    <lineage>
        <taxon>Eukaryota</taxon>
        <taxon>Metazoa</taxon>
        <taxon>Ecdysozoa</taxon>
        <taxon>Arthropoda</taxon>
        <taxon>Myriapoda</taxon>
        <taxon>Chilopoda</taxon>
        <taxon>Pleurostigmophora</taxon>
        <taxon>Geophilomorpha</taxon>
        <taxon>Linotaeniidae</taxon>
        <taxon>Strigamia</taxon>
    </lineage>
</organism>
<keyword evidence="2" id="KW-1185">Reference proteome</keyword>
<proteinExistence type="predicted"/>
<reference evidence="2" key="1">
    <citation type="submission" date="2011-05" db="EMBL/GenBank/DDBJ databases">
        <authorList>
            <person name="Richards S.R."/>
            <person name="Qu J."/>
            <person name="Jiang H."/>
            <person name="Jhangiani S.N."/>
            <person name="Agravi P."/>
            <person name="Goodspeed R."/>
            <person name="Gross S."/>
            <person name="Mandapat C."/>
            <person name="Jackson L."/>
            <person name="Mathew T."/>
            <person name="Pu L."/>
            <person name="Thornton R."/>
            <person name="Saada N."/>
            <person name="Wilczek-Boney K.B."/>
            <person name="Lee S."/>
            <person name="Kovar C."/>
            <person name="Wu Y."/>
            <person name="Scherer S.E."/>
            <person name="Worley K.C."/>
            <person name="Muzny D.M."/>
            <person name="Gibbs R."/>
        </authorList>
    </citation>
    <scope>NUCLEOTIDE SEQUENCE</scope>
    <source>
        <strain evidence="2">Brora</strain>
    </source>
</reference>
<evidence type="ECO:0000313" key="2">
    <source>
        <dbReference type="Proteomes" id="UP000014500"/>
    </source>
</evidence>
<accession>T1JN72</accession>
<reference evidence="1" key="2">
    <citation type="submission" date="2015-02" db="UniProtKB">
        <authorList>
            <consortium name="EnsemblMetazoa"/>
        </authorList>
    </citation>
    <scope>IDENTIFICATION</scope>
</reference>